<dbReference type="EMBL" id="QXTE01000096">
    <property type="protein sequence ID" value="TFK06532.1"/>
    <property type="molecule type" value="Genomic_DNA"/>
</dbReference>
<evidence type="ECO:0000313" key="1">
    <source>
        <dbReference type="EMBL" id="TFK06532.1"/>
    </source>
</evidence>
<organism evidence="1 2">
    <name type="scientific">Platysternon megacephalum</name>
    <name type="common">big-headed turtle</name>
    <dbReference type="NCBI Taxonomy" id="55544"/>
    <lineage>
        <taxon>Eukaryota</taxon>
        <taxon>Metazoa</taxon>
        <taxon>Chordata</taxon>
        <taxon>Craniata</taxon>
        <taxon>Vertebrata</taxon>
        <taxon>Euteleostomi</taxon>
        <taxon>Archelosauria</taxon>
        <taxon>Testudinata</taxon>
        <taxon>Testudines</taxon>
        <taxon>Cryptodira</taxon>
        <taxon>Durocryptodira</taxon>
        <taxon>Testudinoidea</taxon>
        <taxon>Platysternidae</taxon>
        <taxon>Platysternon</taxon>
    </lineage>
</organism>
<dbReference type="Proteomes" id="UP000297703">
    <property type="component" value="Unassembled WGS sequence"/>
</dbReference>
<reference evidence="1 2" key="1">
    <citation type="submission" date="2019-04" db="EMBL/GenBank/DDBJ databases">
        <title>Draft genome of the big-headed turtle Platysternon megacephalum.</title>
        <authorList>
            <person name="Gong S."/>
        </authorList>
    </citation>
    <scope>NUCLEOTIDE SEQUENCE [LARGE SCALE GENOMIC DNA]</scope>
    <source>
        <strain evidence="1">DO16091913</strain>
        <tissue evidence="1">Muscle</tissue>
    </source>
</reference>
<protein>
    <submittedName>
        <fullName evidence="1">Testis-specific protein 10</fullName>
    </submittedName>
</protein>
<evidence type="ECO:0000313" key="2">
    <source>
        <dbReference type="Proteomes" id="UP000297703"/>
    </source>
</evidence>
<accession>A0A4D9EGL3</accession>
<sequence length="105" mass="11110">MGKVAAHKQGCRERGLSSAESVLGITKPLLRALRSAPLLISRSPPKYFCLAPQWATLGTGALHHSAKGQSPGLDLNCPWGGTGQFNPSLKCLHPVLASSLQQRAL</sequence>
<dbReference type="AlphaFoldDB" id="A0A4D9EGL3"/>
<comment type="caution">
    <text evidence="1">The sequence shown here is derived from an EMBL/GenBank/DDBJ whole genome shotgun (WGS) entry which is preliminary data.</text>
</comment>
<name>A0A4D9EGL3_9SAUR</name>
<reference evidence="1 2" key="2">
    <citation type="submission" date="2019-04" db="EMBL/GenBank/DDBJ databases">
        <title>The genome sequence of big-headed turtle.</title>
        <authorList>
            <person name="Gong S."/>
        </authorList>
    </citation>
    <scope>NUCLEOTIDE SEQUENCE [LARGE SCALE GENOMIC DNA]</scope>
    <source>
        <strain evidence="1">DO16091913</strain>
        <tissue evidence="1">Muscle</tissue>
    </source>
</reference>
<proteinExistence type="predicted"/>
<gene>
    <name evidence="1" type="ORF">DR999_PMT10847</name>
</gene>
<keyword evidence="2" id="KW-1185">Reference proteome</keyword>